<dbReference type="SFLD" id="SFLDS00019">
    <property type="entry name" value="Glutathione_Transferase_(cytos"/>
    <property type="match status" value="1"/>
</dbReference>
<sequence length="206" mass="23770">MITVWGRENSTNVKKVLWMLDELSLVYEVINAGGAYGKNKDPIYLSLNPNGLVPCLQEDDFVLWESNAILRYLAERSGNEQFWPASAQQRASADKWLDWASNSLVTPYRQVYQTLVRIPEPERDMALVASGMETFEKYWAIADAVLAKQKWLSGDEFGLGDIPLGIYAYSWYSLDIKRQSHPNIERWYQQLTQRPAFQKRVMIPLS</sequence>
<feature type="domain" description="GST C-terminal" evidence="3">
    <location>
        <begin position="86"/>
        <end position="206"/>
    </location>
</feature>
<name>A0ABX9P5E7_9GAMM</name>
<dbReference type="Pfam" id="PF00043">
    <property type="entry name" value="GST_C"/>
    <property type="match status" value="1"/>
</dbReference>
<dbReference type="InterPro" id="IPR036249">
    <property type="entry name" value="Thioredoxin-like_sf"/>
</dbReference>
<dbReference type="CDD" id="cd03047">
    <property type="entry name" value="GST_N_2"/>
    <property type="match status" value="1"/>
</dbReference>
<keyword evidence="5" id="KW-1185">Reference proteome</keyword>
<dbReference type="PANTHER" id="PTHR44051:SF19">
    <property type="entry name" value="DISULFIDE-BOND OXIDOREDUCTASE YFCG"/>
    <property type="match status" value="1"/>
</dbReference>
<dbReference type="PROSITE" id="PS50404">
    <property type="entry name" value="GST_NTER"/>
    <property type="match status" value="1"/>
</dbReference>
<evidence type="ECO:0000313" key="4">
    <source>
        <dbReference type="EMBL" id="RJT16246.1"/>
    </source>
</evidence>
<dbReference type="InterPro" id="IPR010987">
    <property type="entry name" value="Glutathione-S-Trfase_C-like"/>
</dbReference>
<dbReference type="SFLD" id="SFLDG00358">
    <property type="entry name" value="Main_(cytGST)"/>
    <property type="match status" value="1"/>
</dbReference>
<proteinExistence type="inferred from homology"/>
<organism evidence="4 5">
    <name type="scientific">Rahnella inusitata</name>
    <dbReference type="NCBI Taxonomy" id="58169"/>
    <lineage>
        <taxon>Bacteria</taxon>
        <taxon>Pseudomonadati</taxon>
        <taxon>Pseudomonadota</taxon>
        <taxon>Gammaproteobacteria</taxon>
        <taxon>Enterobacterales</taxon>
        <taxon>Yersiniaceae</taxon>
        <taxon>Rahnella</taxon>
    </lineage>
</organism>
<dbReference type="PANTHER" id="PTHR44051">
    <property type="entry name" value="GLUTATHIONE S-TRANSFERASE-RELATED"/>
    <property type="match status" value="1"/>
</dbReference>
<dbReference type="SUPFAM" id="SSF52833">
    <property type="entry name" value="Thioredoxin-like"/>
    <property type="match status" value="1"/>
</dbReference>
<comment type="caution">
    <text evidence="4">The sequence shown here is derived from an EMBL/GenBank/DDBJ whole genome shotgun (WGS) entry which is preliminary data.</text>
</comment>
<dbReference type="SUPFAM" id="SSF47616">
    <property type="entry name" value="GST C-terminal domain-like"/>
    <property type="match status" value="1"/>
</dbReference>
<reference evidence="4 5" key="1">
    <citation type="submission" date="2018-09" db="EMBL/GenBank/DDBJ databases">
        <authorList>
            <person name="Le Fleche-Mateos A."/>
        </authorList>
    </citation>
    <scope>NUCLEOTIDE SEQUENCE [LARGE SCALE GENOMIC DNA]</scope>
    <source>
        <strain evidence="4 5">DSM 30078</strain>
    </source>
</reference>
<protein>
    <submittedName>
        <fullName evidence="4">Glutathione S-transferase</fullName>
    </submittedName>
</protein>
<dbReference type="Proteomes" id="UP000284119">
    <property type="component" value="Unassembled WGS sequence"/>
</dbReference>
<evidence type="ECO:0000259" key="3">
    <source>
        <dbReference type="PROSITE" id="PS50405"/>
    </source>
</evidence>
<evidence type="ECO:0000256" key="1">
    <source>
        <dbReference type="RuleBase" id="RU003494"/>
    </source>
</evidence>
<accession>A0ABX9P5E7</accession>
<gene>
    <name evidence="4" type="ORF">D5396_03825</name>
</gene>
<dbReference type="GeneID" id="88080574"/>
<dbReference type="InterPro" id="IPR004046">
    <property type="entry name" value="GST_C"/>
</dbReference>
<comment type="similarity">
    <text evidence="1">Belongs to the GST superfamily.</text>
</comment>
<dbReference type="RefSeq" id="WP_112168133.1">
    <property type="nucleotide sequence ID" value="NZ_CP065024.1"/>
</dbReference>
<dbReference type="InterPro" id="IPR036282">
    <property type="entry name" value="Glutathione-S-Trfase_C_sf"/>
</dbReference>
<dbReference type="Pfam" id="PF02798">
    <property type="entry name" value="GST_N"/>
    <property type="match status" value="1"/>
</dbReference>
<dbReference type="CDD" id="cd03180">
    <property type="entry name" value="GST_C_2"/>
    <property type="match status" value="1"/>
</dbReference>
<evidence type="ECO:0000259" key="2">
    <source>
        <dbReference type="PROSITE" id="PS50404"/>
    </source>
</evidence>
<dbReference type="PROSITE" id="PS50405">
    <property type="entry name" value="GST_CTER"/>
    <property type="match status" value="1"/>
</dbReference>
<dbReference type="InterPro" id="IPR004045">
    <property type="entry name" value="Glutathione_S-Trfase_N"/>
</dbReference>
<dbReference type="EMBL" id="RAHG01000001">
    <property type="protein sequence ID" value="RJT16246.1"/>
    <property type="molecule type" value="Genomic_DNA"/>
</dbReference>
<dbReference type="InterPro" id="IPR040079">
    <property type="entry name" value="Glutathione_S-Trfase"/>
</dbReference>
<evidence type="ECO:0000313" key="5">
    <source>
        <dbReference type="Proteomes" id="UP000284119"/>
    </source>
</evidence>
<dbReference type="SFLD" id="SFLDG01150">
    <property type="entry name" value="Main.1:_Beta-like"/>
    <property type="match status" value="1"/>
</dbReference>
<dbReference type="Gene3D" id="1.20.1050.10">
    <property type="match status" value="1"/>
</dbReference>
<feature type="domain" description="GST N-terminal" evidence="2">
    <location>
        <begin position="1"/>
        <end position="81"/>
    </location>
</feature>
<dbReference type="Gene3D" id="3.40.30.10">
    <property type="entry name" value="Glutaredoxin"/>
    <property type="match status" value="1"/>
</dbReference>